<keyword evidence="4" id="KW-1185">Reference proteome</keyword>
<feature type="domain" description="HIT" evidence="2">
    <location>
        <begin position="7"/>
        <end position="108"/>
    </location>
</feature>
<comment type="caution">
    <text evidence="3">The sequence shown here is derived from an EMBL/GenBank/DDBJ whole genome shotgun (WGS) entry which is preliminary data.</text>
</comment>
<evidence type="ECO:0000313" key="3">
    <source>
        <dbReference type="EMBL" id="KRN33457.1"/>
    </source>
</evidence>
<dbReference type="PROSITE" id="PS51084">
    <property type="entry name" value="HIT_2"/>
    <property type="match status" value="1"/>
</dbReference>
<dbReference type="Gene3D" id="3.30.428.10">
    <property type="entry name" value="HIT-like"/>
    <property type="match status" value="1"/>
</dbReference>
<proteinExistence type="predicted"/>
<dbReference type="InParanoid" id="A0A0R2FYC2"/>
<evidence type="ECO:0000313" key="4">
    <source>
        <dbReference type="Proteomes" id="UP000051296"/>
    </source>
</evidence>
<name>A0A0R2FYC2_9LACO</name>
<dbReference type="Proteomes" id="UP000051296">
    <property type="component" value="Unassembled WGS sequence"/>
</dbReference>
<dbReference type="SUPFAM" id="SSF54197">
    <property type="entry name" value="HIT-like"/>
    <property type="match status" value="1"/>
</dbReference>
<dbReference type="EMBL" id="JQAX01000001">
    <property type="protein sequence ID" value="KRN33457.1"/>
    <property type="molecule type" value="Genomic_DNA"/>
</dbReference>
<accession>A0A0R2FYC2</accession>
<reference evidence="3 4" key="1">
    <citation type="journal article" date="2015" name="Genome Announc.">
        <title>Expanding the biotechnology potential of lactobacilli through comparative genomics of 213 strains and associated genera.</title>
        <authorList>
            <person name="Sun Z."/>
            <person name="Harris H.M."/>
            <person name="McCann A."/>
            <person name="Guo C."/>
            <person name="Argimon S."/>
            <person name="Zhang W."/>
            <person name="Yang X."/>
            <person name="Jeffery I.B."/>
            <person name="Cooney J.C."/>
            <person name="Kagawa T.F."/>
            <person name="Liu W."/>
            <person name="Song Y."/>
            <person name="Salvetti E."/>
            <person name="Wrobel A."/>
            <person name="Rasinkangas P."/>
            <person name="Parkhill J."/>
            <person name="Rea M.C."/>
            <person name="O'Sullivan O."/>
            <person name="Ritari J."/>
            <person name="Douillard F.P."/>
            <person name="Paul Ross R."/>
            <person name="Yang R."/>
            <person name="Briner A.E."/>
            <person name="Felis G.E."/>
            <person name="de Vos W.M."/>
            <person name="Barrangou R."/>
            <person name="Klaenhammer T.R."/>
            <person name="Caufield P.W."/>
            <person name="Cui Y."/>
            <person name="Zhang H."/>
            <person name="O'Toole P.W."/>
        </authorList>
    </citation>
    <scope>NUCLEOTIDE SEQUENCE [LARGE SCALE GENOMIC DNA]</scope>
    <source>
        <strain evidence="3 4">DSM 20190</strain>
    </source>
</reference>
<dbReference type="GO" id="GO:0003824">
    <property type="term" value="F:catalytic activity"/>
    <property type="evidence" value="ECO:0007669"/>
    <property type="project" value="InterPro"/>
</dbReference>
<dbReference type="RefSeq" id="WP_022791046.1">
    <property type="nucleotide sequence ID" value="NZ_ATUU01000001.1"/>
</dbReference>
<dbReference type="STRING" id="1123500.GCA_000420365_00244"/>
<evidence type="ECO:0000256" key="1">
    <source>
        <dbReference type="PROSITE-ProRule" id="PRU00464"/>
    </source>
</evidence>
<dbReference type="PATRIC" id="fig|1123500.6.peg.258"/>
<dbReference type="InterPro" id="IPR036265">
    <property type="entry name" value="HIT-like_sf"/>
</dbReference>
<dbReference type="AlphaFoldDB" id="A0A0R2FYC2"/>
<dbReference type="InterPro" id="IPR011146">
    <property type="entry name" value="HIT-like"/>
</dbReference>
<gene>
    <name evidence="3" type="ORF">IV68_GL000259</name>
</gene>
<dbReference type="eggNOG" id="COG0537">
    <property type="taxonomic scope" value="Bacteria"/>
</dbReference>
<organism evidence="3 4">
    <name type="scientific">Weissella halotolerans DSM 20190</name>
    <dbReference type="NCBI Taxonomy" id="1123500"/>
    <lineage>
        <taxon>Bacteria</taxon>
        <taxon>Bacillati</taxon>
        <taxon>Bacillota</taxon>
        <taxon>Bacilli</taxon>
        <taxon>Lactobacillales</taxon>
        <taxon>Lactobacillaceae</taxon>
        <taxon>Weissella</taxon>
    </lineage>
</organism>
<sequence length="159" mass="18217">MDWKQDRIGSALKGRNPMVIAELNHSFVALGDTQFLPGYCVLLPKHHVRSLNELTLPERAHFLTEMSIVGDAILSVCHPLRINYDILGNTDNFLHAHIFPRYVNEPAPRRIMPVWLYSKDHWTNSQYAYSDAKHAHLKKELSLKIQELISLGRATPPIN</sequence>
<evidence type="ECO:0000259" key="2">
    <source>
        <dbReference type="PROSITE" id="PS51084"/>
    </source>
</evidence>
<protein>
    <submittedName>
        <fullName evidence="3">Histidine triad protein</fullName>
    </submittedName>
</protein>
<dbReference type="Pfam" id="PF01230">
    <property type="entry name" value="HIT"/>
    <property type="match status" value="1"/>
</dbReference>
<comment type="caution">
    <text evidence="1">Lacks conserved residue(s) required for the propagation of feature annotation.</text>
</comment>